<feature type="domain" description="SAF" evidence="2">
    <location>
        <begin position="50"/>
        <end position="114"/>
    </location>
</feature>
<dbReference type="SMART" id="SM00858">
    <property type="entry name" value="SAF"/>
    <property type="match status" value="1"/>
</dbReference>
<dbReference type="Pfam" id="PF08666">
    <property type="entry name" value="SAF"/>
    <property type="match status" value="1"/>
</dbReference>
<accession>A0A3M6QPD8</accession>
<dbReference type="CDD" id="cd11614">
    <property type="entry name" value="SAF_CpaB_FlgA_like"/>
    <property type="match status" value="1"/>
</dbReference>
<feature type="compositionally biased region" description="Polar residues" evidence="1">
    <location>
        <begin position="314"/>
        <end position="338"/>
    </location>
</feature>
<evidence type="ECO:0000259" key="2">
    <source>
        <dbReference type="SMART" id="SM00858"/>
    </source>
</evidence>
<dbReference type="Proteomes" id="UP000278006">
    <property type="component" value="Unassembled WGS sequence"/>
</dbReference>
<proteinExistence type="predicted"/>
<evidence type="ECO:0000313" key="4">
    <source>
        <dbReference type="Proteomes" id="UP000278006"/>
    </source>
</evidence>
<evidence type="ECO:0000313" key="3">
    <source>
        <dbReference type="EMBL" id="RMX04875.1"/>
    </source>
</evidence>
<protein>
    <submittedName>
        <fullName evidence="3">Flp pilus assembly protein CpaB</fullName>
    </submittedName>
</protein>
<dbReference type="NCBIfam" id="TIGR03177">
    <property type="entry name" value="pilus_cpaB"/>
    <property type="match status" value="1"/>
</dbReference>
<dbReference type="AlphaFoldDB" id="A0A3M6QPD8"/>
<keyword evidence="4" id="KW-1185">Reference proteome</keyword>
<feature type="region of interest" description="Disordered" evidence="1">
    <location>
        <begin position="306"/>
        <end position="370"/>
    </location>
</feature>
<name>A0A3M6QPD8_9BURK</name>
<dbReference type="InterPro" id="IPR031571">
    <property type="entry name" value="RcpC_dom"/>
</dbReference>
<sequence>MTVAVSFNKNWLILVGALALGAAAFYLSNKTISNRIAQIEEEAARGRIMVPVVVAAIDLGAGDVIDSSVVAVREIPQDYVNANAVVPDSYDGVDGAVLDVNVQRGEPILSTYVANRGSNVLALAVKDGRRALTIDVDDLNSLSRMLRPGDIIDLMLTVEQEVSGGQLHQTEKQKVTLPLLSNVEVLATGQSVKNAMPSGDGSSQYSTVTLNVTPEEATQILVAKEGGTLRAVLRGVSDTVVPNPSRPQTLDDVLAGLDMPVHGRRGGPEVEFIIGGSSQTVSGYYPGKATEAAAQELVQGLATALGAGSAAPNPRSTGSGAQRNGMTATGARPNTGSASAVPDAVGSLATSATGGLAPAAGSTPAFAPSN</sequence>
<reference evidence="3 4" key="1">
    <citation type="submission" date="2018-10" db="EMBL/GenBank/DDBJ databases">
        <title>Draft genome of Cortibacter populi DSM10536.</title>
        <authorList>
            <person name="Bernier A.-M."/>
            <person name="Bernard K."/>
        </authorList>
    </citation>
    <scope>NUCLEOTIDE SEQUENCE [LARGE SCALE GENOMIC DNA]</scope>
    <source>
        <strain evidence="3 4">DSM 105136</strain>
    </source>
</reference>
<dbReference type="OrthoDB" id="2037472at2"/>
<dbReference type="InterPro" id="IPR017592">
    <property type="entry name" value="Pilus_assmbl_Flp-typ_CpaB"/>
</dbReference>
<evidence type="ECO:0000256" key="1">
    <source>
        <dbReference type="SAM" id="MobiDB-lite"/>
    </source>
</evidence>
<comment type="caution">
    <text evidence="3">The sequence shown here is derived from an EMBL/GenBank/DDBJ whole genome shotgun (WGS) entry which is preliminary data.</text>
</comment>
<dbReference type="Pfam" id="PF16976">
    <property type="entry name" value="RcpC"/>
    <property type="match status" value="1"/>
</dbReference>
<organism evidence="3 4">
    <name type="scientific">Corticibacter populi</name>
    <dbReference type="NCBI Taxonomy" id="1550736"/>
    <lineage>
        <taxon>Bacteria</taxon>
        <taxon>Pseudomonadati</taxon>
        <taxon>Pseudomonadota</taxon>
        <taxon>Betaproteobacteria</taxon>
        <taxon>Burkholderiales</taxon>
        <taxon>Comamonadaceae</taxon>
        <taxon>Corticibacter</taxon>
    </lineage>
</organism>
<dbReference type="EMBL" id="RDQO01000004">
    <property type="protein sequence ID" value="RMX04875.1"/>
    <property type="molecule type" value="Genomic_DNA"/>
</dbReference>
<dbReference type="InterPro" id="IPR013974">
    <property type="entry name" value="SAF"/>
</dbReference>
<gene>
    <name evidence="3" type="primary">cpaB</name>
    <name evidence="3" type="ORF">D8I35_13520</name>
</gene>